<keyword evidence="9 13" id="KW-0408">Iron</keyword>
<keyword evidence="5 13" id="KW-0349">Heme</keyword>
<evidence type="ECO:0000256" key="12">
    <source>
        <dbReference type="ARBA" id="ARBA00031049"/>
    </source>
</evidence>
<evidence type="ECO:0000256" key="6">
    <source>
        <dbReference type="ARBA" id="ARBA00022723"/>
    </source>
</evidence>
<evidence type="ECO:0000256" key="10">
    <source>
        <dbReference type="ARBA" id="ARBA00023128"/>
    </source>
</evidence>
<accession>A0A0M8ZUL5</accession>
<evidence type="ECO:0000256" key="8">
    <source>
        <dbReference type="ARBA" id="ARBA00022946"/>
    </source>
</evidence>
<keyword evidence="11 13" id="KW-0472">Membrane</keyword>
<evidence type="ECO:0000256" key="7">
    <source>
        <dbReference type="ARBA" id="ARBA00022792"/>
    </source>
</evidence>
<evidence type="ECO:0000256" key="2">
    <source>
        <dbReference type="ARBA" id="ARBA00004673"/>
    </source>
</evidence>
<dbReference type="UniPathway" id="UPA00705"/>
<evidence type="ECO:0000256" key="3">
    <source>
        <dbReference type="ARBA" id="ARBA00007972"/>
    </source>
</evidence>
<keyword evidence="6 13" id="KW-0479">Metal-binding</keyword>
<dbReference type="Pfam" id="PF02284">
    <property type="entry name" value="COX5A"/>
    <property type="match status" value="1"/>
</dbReference>
<dbReference type="PANTHER" id="PTHR14200">
    <property type="entry name" value="CYTOCHROME C OXIDASE POLYPEPTIDE"/>
    <property type="match status" value="1"/>
</dbReference>
<gene>
    <name evidence="14" type="ORF">WN51_04729</name>
</gene>
<dbReference type="EMBL" id="KQ435863">
    <property type="protein sequence ID" value="KOX70326.1"/>
    <property type="molecule type" value="Genomic_DNA"/>
</dbReference>
<dbReference type="InterPro" id="IPR003204">
    <property type="entry name" value="Cyt_c_oxidase_su5A/6"/>
</dbReference>
<evidence type="ECO:0000256" key="13">
    <source>
        <dbReference type="RuleBase" id="RU368103"/>
    </source>
</evidence>
<evidence type="ECO:0000256" key="4">
    <source>
        <dbReference type="ARBA" id="ARBA00021968"/>
    </source>
</evidence>
<dbReference type="SUPFAM" id="SSF48479">
    <property type="entry name" value="Cytochrome c oxidase subunit E"/>
    <property type="match status" value="1"/>
</dbReference>
<dbReference type="CDD" id="cd00923">
    <property type="entry name" value="Cyt_c_Oxidase_Va"/>
    <property type="match status" value="1"/>
</dbReference>
<keyword evidence="8 13" id="KW-0809">Transit peptide</keyword>
<dbReference type="InterPro" id="IPR036545">
    <property type="entry name" value="Cyt_c_oxidase_su5A/6_sf"/>
</dbReference>
<dbReference type="OrthoDB" id="5778907at2759"/>
<dbReference type="GO" id="GO:0046872">
    <property type="term" value="F:metal ion binding"/>
    <property type="evidence" value="ECO:0007669"/>
    <property type="project" value="UniProtKB-UniRule"/>
</dbReference>
<evidence type="ECO:0000256" key="1">
    <source>
        <dbReference type="ARBA" id="ARBA00004443"/>
    </source>
</evidence>
<dbReference type="GO" id="GO:0006123">
    <property type="term" value="P:mitochondrial electron transport, cytochrome c to oxygen"/>
    <property type="evidence" value="ECO:0007669"/>
    <property type="project" value="UniProtKB-UniRule"/>
</dbReference>
<protein>
    <recommendedName>
        <fullName evidence="4 13">Cytochrome c oxidase subunit 5A, mitochondrial</fullName>
    </recommendedName>
    <alternativeName>
        <fullName evidence="12 13">Cytochrome c oxidase polypeptide Va</fullName>
    </alternativeName>
</protein>
<dbReference type="GO" id="GO:0005743">
    <property type="term" value="C:mitochondrial inner membrane"/>
    <property type="evidence" value="ECO:0007669"/>
    <property type="project" value="UniProtKB-SubCell"/>
</dbReference>
<comment type="subcellular location">
    <subcellularLocation>
        <location evidence="1 13">Mitochondrion inner membrane</location>
        <topology evidence="1 13">Peripheral membrane protein</topology>
        <orientation evidence="1 13">Matrix side</orientation>
    </subcellularLocation>
</comment>
<evidence type="ECO:0000313" key="15">
    <source>
        <dbReference type="Proteomes" id="UP000053105"/>
    </source>
</evidence>
<keyword evidence="7 13" id="KW-0999">Mitochondrion inner membrane</keyword>
<dbReference type="STRING" id="166423.A0A0M8ZUL5"/>
<proteinExistence type="inferred from homology"/>
<evidence type="ECO:0000313" key="14">
    <source>
        <dbReference type="EMBL" id="KOX70326.1"/>
    </source>
</evidence>
<comment type="subunit">
    <text evidence="13">Component of the cytochrome c oxidase (complex IV, CIV), a multisubunit enzyme composed of a catalytic core of 3 subunits and several supernumerary subunits. The complex exists as a monomer or a dimer and forms supercomplexes (SCs) in the inner mitochondrial membrane with ubiquinol-cytochrome c oxidoreductase (cytochrome b-c1 complex, complex III, CIII).</text>
</comment>
<comment type="function">
    <text evidence="13">Component of the cytochrome c oxidase, the last enzyme in the mitochondrial electron transport chain which drives oxidative phosphorylation. The respiratory chain contains 3 multisubunit complexes succinate dehydrogenase (complex II, CII), ubiquinol-cytochrome c oxidoreductase (cytochrome b-c1 complex, complex III, CIII) and cytochrome c oxidase (complex IV, CIV), that cooperate to transfer electrons derived from NADH and succinate to molecular oxygen, creating an electrochemical gradient over the inner membrane that drives transmembrane transport and the ATP synthase. Cytochrome c oxidase is the component of the respiratory chain that catalyzes the reduction of oxygen to water. Electrons originating from reduced cytochrome c in the intermembrane space (IMS) are transferred via the dinuclear copper A center (CU(A)) of subunit 2 and heme A of subunit 1 to the active site in subunit 1, a binuclear center (BNC) formed by heme A3 and copper B (CU(B)). The BNC reduces molecular oxygen to 2 water molecules using 4 electrons from cytochrome c in the IMS and 4 protons from the mitochondrial matrix.</text>
</comment>
<evidence type="ECO:0000256" key="9">
    <source>
        <dbReference type="ARBA" id="ARBA00023004"/>
    </source>
</evidence>
<dbReference type="Gene3D" id="1.25.40.40">
    <property type="entry name" value="Cytochrome c oxidase, subunit Va/VI"/>
    <property type="match status" value="1"/>
</dbReference>
<keyword evidence="15" id="KW-1185">Reference proteome</keyword>
<dbReference type="Proteomes" id="UP000053105">
    <property type="component" value="Unassembled WGS sequence"/>
</dbReference>
<comment type="similarity">
    <text evidence="3 13">Belongs to the cytochrome c oxidase subunit 5A family.</text>
</comment>
<dbReference type="AlphaFoldDB" id="A0A0M8ZUL5"/>
<comment type="pathway">
    <text evidence="2 13">Energy metabolism; oxidative phosphorylation.</text>
</comment>
<dbReference type="PANTHER" id="PTHR14200:SF11">
    <property type="entry name" value="CYTOCHROME C OXIDASE SUBUNIT 5A, MITOCHONDRIAL"/>
    <property type="match status" value="1"/>
</dbReference>
<sequence length="152" mass="17515">MLRFVGRQANNIAKSCLRPRTAAVSQNIRASHDEPEESEEEFNKQYVDYLSRPNIDHWEIRRVWNKLAGMDLVPDPVIICAALKACRQLNDFALAIRILEIVKDKCGNRLNEIYPYILQEIRPTLDELGVNTPEELGYDKPELALQSIDDIH</sequence>
<organism evidence="14 15">
    <name type="scientific">Melipona quadrifasciata</name>
    <dbReference type="NCBI Taxonomy" id="166423"/>
    <lineage>
        <taxon>Eukaryota</taxon>
        <taxon>Metazoa</taxon>
        <taxon>Ecdysozoa</taxon>
        <taxon>Arthropoda</taxon>
        <taxon>Hexapoda</taxon>
        <taxon>Insecta</taxon>
        <taxon>Pterygota</taxon>
        <taxon>Neoptera</taxon>
        <taxon>Endopterygota</taxon>
        <taxon>Hymenoptera</taxon>
        <taxon>Apocrita</taxon>
        <taxon>Aculeata</taxon>
        <taxon>Apoidea</taxon>
        <taxon>Anthophila</taxon>
        <taxon>Apidae</taxon>
        <taxon>Melipona</taxon>
    </lineage>
</organism>
<keyword evidence="10 13" id="KW-0496">Mitochondrion</keyword>
<evidence type="ECO:0000256" key="5">
    <source>
        <dbReference type="ARBA" id="ARBA00022617"/>
    </source>
</evidence>
<reference evidence="14 15" key="1">
    <citation type="submission" date="2015-07" db="EMBL/GenBank/DDBJ databases">
        <title>The genome of Melipona quadrifasciata.</title>
        <authorList>
            <person name="Pan H."/>
            <person name="Kapheim K."/>
        </authorList>
    </citation>
    <scope>NUCLEOTIDE SEQUENCE [LARGE SCALE GENOMIC DNA]</scope>
    <source>
        <strain evidence="14">0111107301</strain>
        <tissue evidence="14">Whole body</tissue>
    </source>
</reference>
<name>A0A0M8ZUL5_9HYME</name>
<dbReference type="GO" id="GO:0045277">
    <property type="term" value="C:respiratory chain complex IV"/>
    <property type="evidence" value="ECO:0007669"/>
    <property type="project" value="UniProtKB-UniRule"/>
</dbReference>
<evidence type="ECO:0000256" key="11">
    <source>
        <dbReference type="ARBA" id="ARBA00023136"/>
    </source>
</evidence>